<dbReference type="PANTHER" id="PTHR33116">
    <property type="entry name" value="REVERSE TRANSCRIPTASE ZINC-BINDING DOMAIN-CONTAINING PROTEIN-RELATED-RELATED"/>
    <property type="match status" value="1"/>
</dbReference>
<dbReference type="Pfam" id="PF13966">
    <property type="entry name" value="zf-RVT"/>
    <property type="match status" value="1"/>
</dbReference>
<dbReference type="Pfam" id="PF13456">
    <property type="entry name" value="RVT_3"/>
    <property type="match status" value="1"/>
</dbReference>
<feature type="domain" description="Reverse transcriptase" evidence="1">
    <location>
        <begin position="273"/>
        <end position="543"/>
    </location>
</feature>
<dbReference type="InterPro" id="IPR043502">
    <property type="entry name" value="DNA/RNA_pol_sf"/>
</dbReference>
<keyword evidence="2" id="KW-1185">Reference proteome</keyword>
<dbReference type="GO" id="GO:0003676">
    <property type="term" value="F:nucleic acid binding"/>
    <property type="evidence" value="ECO:0007669"/>
    <property type="project" value="InterPro"/>
</dbReference>
<organism evidence="2 3">
    <name type="scientific">Raphanus sativus</name>
    <name type="common">Radish</name>
    <name type="synonym">Raphanus raphanistrum var. sativus</name>
    <dbReference type="NCBI Taxonomy" id="3726"/>
    <lineage>
        <taxon>Eukaryota</taxon>
        <taxon>Viridiplantae</taxon>
        <taxon>Streptophyta</taxon>
        <taxon>Embryophyta</taxon>
        <taxon>Tracheophyta</taxon>
        <taxon>Spermatophyta</taxon>
        <taxon>Magnoliopsida</taxon>
        <taxon>eudicotyledons</taxon>
        <taxon>Gunneridae</taxon>
        <taxon>Pentapetalae</taxon>
        <taxon>rosids</taxon>
        <taxon>malvids</taxon>
        <taxon>Brassicales</taxon>
        <taxon>Brassicaceae</taxon>
        <taxon>Brassiceae</taxon>
        <taxon>Raphanus</taxon>
    </lineage>
</organism>
<dbReference type="InterPro" id="IPR002156">
    <property type="entry name" value="RNaseH_domain"/>
</dbReference>
<evidence type="ECO:0000313" key="3">
    <source>
        <dbReference type="RefSeq" id="XP_056842911.1"/>
    </source>
</evidence>
<dbReference type="InterPro" id="IPR044730">
    <property type="entry name" value="RNase_H-like_dom_plant"/>
</dbReference>
<dbReference type="SUPFAM" id="SSF53098">
    <property type="entry name" value="Ribonuclease H-like"/>
    <property type="match status" value="1"/>
</dbReference>
<accession>A0A9W3BUF4</accession>
<dbReference type="PROSITE" id="PS50878">
    <property type="entry name" value="RT_POL"/>
    <property type="match status" value="1"/>
</dbReference>
<reference evidence="2" key="1">
    <citation type="journal article" date="2019" name="Database">
        <title>The radish genome database (RadishGD): an integrated information resource for radish genomics.</title>
        <authorList>
            <person name="Yu H.J."/>
            <person name="Baek S."/>
            <person name="Lee Y.J."/>
            <person name="Cho A."/>
            <person name="Mun J.H."/>
        </authorList>
    </citation>
    <scope>NUCLEOTIDE SEQUENCE [LARGE SCALE GENOMIC DNA]</scope>
    <source>
        <strain evidence="2">cv. WK10039</strain>
    </source>
</reference>
<dbReference type="Pfam" id="PF00078">
    <property type="entry name" value="RVT_1"/>
    <property type="match status" value="1"/>
</dbReference>
<dbReference type="CDD" id="cd06222">
    <property type="entry name" value="RNase_H_like"/>
    <property type="match status" value="1"/>
</dbReference>
<dbReference type="Gene3D" id="3.30.420.10">
    <property type="entry name" value="Ribonuclease H-like superfamily/Ribonuclease H"/>
    <property type="match status" value="1"/>
</dbReference>
<dbReference type="InterPro" id="IPR000477">
    <property type="entry name" value="RT_dom"/>
</dbReference>
<dbReference type="GO" id="GO:0004523">
    <property type="term" value="F:RNA-DNA hybrid ribonuclease activity"/>
    <property type="evidence" value="ECO:0007669"/>
    <property type="project" value="InterPro"/>
</dbReference>
<dbReference type="CDD" id="cd01650">
    <property type="entry name" value="RT_nLTR_like"/>
    <property type="match status" value="1"/>
</dbReference>
<dbReference type="KEGG" id="rsz:130495527"/>
<dbReference type="PANTHER" id="PTHR33116:SF86">
    <property type="entry name" value="REVERSE TRANSCRIPTASE DOMAIN-CONTAINING PROTEIN"/>
    <property type="match status" value="1"/>
</dbReference>
<dbReference type="RefSeq" id="XP_056842911.1">
    <property type="nucleotide sequence ID" value="XM_056986931.1"/>
</dbReference>
<reference evidence="3" key="2">
    <citation type="submission" date="2025-08" db="UniProtKB">
        <authorList>
            <consortium name="RefSeq"/>
        </authorList>
    </citation>
    <scope>IDENTIFICATION</scope>
    <source>
        <tissue evidence="3">Leaf</tissue>
    </source>
</reference>
<dbReference type="Proteomes" id="UP000504610">
    <property type="component" value="Chromosome 6"/>
</dbReference>
<dbReference type="InterPro" id="IPR036397">
    <property type="entry name" value="RNaseH_sf"/>
</dbReference>
<name>A0A9W3BUF4_RAPSA</name>
<dbReference type="InterPro" id="IPR026960">
    <property type="entry name" value="RVT-Znf"/>
</dbReference>
<evidence type="ECO:0000313" key="2">
    <source>
        <dbReference type="Proteomes" id="UP000504610"/>
    </source>
</evidence>
<dbReference type="OrthoDB" id="1112669at2759"/>
<evidence type="ECO:0000259" key="1">
    <source>
        <dbReference type="PROSITE" id="PS50878"/>
    </source>
</evidence>
<protein>
    <submittedName>
        <fullName evidence="3">Uncharacterized protein LOC130495527</fullName>
    </submittedName>
</protein>
<dbReference type="GeneID" id="130495527"/>
<gene>
    <name evidence="3" type="primary">LOC130495527</name>
</gene>
<proteinExistence type="predicted"/>
<dbReference type="SUPFAM" id="SSF56672">
    <property type="entry name" value="DNA/RNA polymerases"/>
    <property type="match status" value="1"/>
</dbReference>
<dbReference type="InterPro" id="IPR012337">
    <property type="entry name" value="RNaseH-like_sf"/>
</dbReference>
<sequence length="1148" mass="128531">MVNCSWSEAFPMGRSCYLRFEGSDHRPLITYFNNSRTQKKGLFRFNRSLTEKSEVETVVESAWNHAPLDSVIMKLNSCRRGIIKWTKEQNKKANIIIQQKQEALEVALCAGTPDQAAIESLTNTLILAYREEEQFWLQRSRIQWLKSGDRNTGFFHAATRQRRLQNTLSVIEDDDDKEYFNEDQICSVISAYFNNIFSSNGNHDFSRLDSLLSCKVTDEMNQHLTGIPSDSEIREAAFSINGGKAPGPDGFSAKFYHAYWHIIGPDVTRDVRHFFTSGTLHPQQNETHVRLIPKTTGARKVSDYRPIALCNTHYKIIAKILTRRLKPLLPALISKTQSAFVTGRAIGDNVLITHETLHYLRTSEAKKYCSMAVKTDMSKAYDRIEWGFLRAVLDRMGFAQIWIGWIMSCVESVSYSFLINGSPMGSVKPSRGIRQGDPLSPYLFILCTEVLSAMCEKAQQDGSLAGIRVARGSPFINHLLFADDTMFLCRSSAPSVNALLRILRSYEELSGQRINFLKSATTFSAKTPAEVKARVKTTLGIEAEGGLGKYLGLPEHFGRKKRDIFASILDRIRQKAHSWTSRFLSGAGKQVLLRAVLSAMPNYSMSCFKLPVSLCKQIQSLLTRFWWDANPETRKMCWVAWSTLTLAKYAGGLGFRDIETFNDALLAKIGWRLLKDPQSLLGQVLLGKYARNNFFLDCQAPSNASHGWRSVLAGREILLKGLSWAVGSGDKIKIWKDPWLSCEAPMLPIGPPTEADAERTVSDLLCPISNCWDIDKIRSLLPQYEEVIMRIVTSSAPAPDCLVWLPERSGNYSTKTGYGLGMEPHFAAGALSIPFNWNKCIWNIKTSPKIKDFLWKLVRKAIPVSSNLARRGIPAFNCKRCDCVEDDLHVFLLCSIAEQVWEAAPLANKPLSTTPSMADLIAAASNLTVLPPVGLSTPLWPWILWQLWKARNKLCFENKAFSSMEIISKALAHAKEWEKAQELEKPLLAPGVLDHTRNPPRREPRPSSDTVLCNVDAAWDARTLNCGIGGIFSGQEHIPKLVNISASRRFVSSAIMAEAIAIRSAVLYAASSNVKSLMIRSDSQSLVKMLRGRDSSPALFGILFDIYYFSSSFDAISFVYVPRLSNMQADSVAKSALLLLNSSSIRGV</sequence>
<dbReference type="AlphaFoldDB" id="A0A9W3BUF4"/>